<dbReference type="Gene3D" id="3.30.470.20">
    <property type="entry name" value="ATP-grasp fold, B domain"/>
    <property type="match status" value="1"/>
</dbReference>
<dbReference type="SUPFAM" id="SSF52210">
    <property type="entry name" value="Succinyl-CoA synthetase domains"/>
    <property type="match status" value="2"/>
</dbReference>
<dbReference type="PANTHER" id="PTHR42793:SF4">
    <property type="entry name" value="BLL6376 PROTEIN"/>
    <property type="match status" value="1"/>
</dbReference>
<dbReference type="InterPro" id="IPR036291">
    <property type="entry name" value="NAD(P)-bd_dom_sf"/>
</dbReference>
<feature type="domain" description="CoA-binding" evidence="1">
    <location>
        <begin position="10"/>
        <end position="100"/>
    </location>
</feature>
<dbReference type="SMART" id="SM00881">
    <property type="entry name" value="CoA_binding"/>
    <property type="match status" value="1"/>
</dbReference>
<gene>
    <name evidence="2" type="ORF">UFOPK1826_00507</name>
</gene>
<dbReference type="Pfam" id="PF13549">
    <property type="entry name" value="ATP-grasp_5"/>
    <property type="match status" value="1"/>
</dbReference>
<reference evidence="2" key="1">
    <citation type="submission" date="2020-05" db="EMBL/GenBank/DDBJ databases">
        <authorList>
            <person name="Chiriac C."/>
            <person name="Salcher M."/>
            <person name="Ghai R."/>
            <person name="Kavagutti S V."/>
        </authorList>
    </citation>
    <scope>NUCLEOTIDE SEQUENCE</scope>
</reference>
<evidence type="ECO:0000259" key="1">
    <source>
        <dbReference type="SMART" id="SM00881"/>
    </source>
</evidence>
<sequence length="678" mass="72066">MAAEQLLARTLNPRSIALFGTGPAQSVIEQCRKLGYTGELWPVHPTRETLAGVKCFKTVADLPHPPDAAFVAVNRHATIEVIAQLAKIGTGGAVCYASGFSESGMHSGVDGVALQKQLKNAAGEMPILGPNCYGYINALDGIALWPDQHGCKPLTSGAAIVSQSGNVGLNLTLQQRGLDLAYLVTVGNQATAGVEECLEVFIDDSRVTAIGLFIEAIVDPIRFAKLALKADQRNLRIVALQTGRSDAGAMIAASHTASLAGRRSAYQAFFNRCGVAMVDTPVELIETLKLLIQDGALTGNKLVSLSCSGGEASLIADLCEKTSLVFEPFANDQHSRISETLTELVTVGNPFDYHTFMWGDRTATANTFTQVMFGPQDATLLILDTPPRNDHDSKTWVTAAQSLGDAATATKRRGVIIATLPECVTEEVRTAATAANLVVLQGLNDAIIALNAAAWLSTNHPEQPPATVTAFTATKLINEADAKSLLQKNHVTVPIGKKSTRDDVAKTATEVGYPITLKGLGLAHKSESGAVRVGLQNEQELTQALTKMPSSISDFLVEQTITDVVAEILVSIRRDPPVGWLITLGAGGVYTELWRDTTYLLAPVSNSQIESAISEIRIAPLLKGFRGKPAGNINALVELIQRVIDTATNNDLVEIELNPVLVTPKTAVAVDALMIATM</sequence>
<dbReference type="Pfam" id="PF13607">
    <property type="entry name" value="Succ_CoA_lig"/>
    <property type="match status" value="1"/>
</dbReference>
<dbReference type="InterPro" id="IPR016102">
    <property type="entry name" value="Succinyl-CoA_synth-like"/>
</dbReference>
<protein>
    <submittedName>
        <fullName evidence="2">Unannotated protein</fullName>
    </submittedName>
</protein>
<dbReference type="InterPro" id="IPR032875">
    <property type="entry name" value="Succ_CoA_lig_flav_dom"/>
</dbReference>
<dbReference type="InterPro" id="IPR013815">
    <property type="entry name" value="ATP_grasp_subdomain_1"/>
</dbReference>
<dbReference type="AlphaFoldDB" id="A0A6J6GI58"/>
<dbReference type="SUPFAM" id="SSF51735">
    <property type="entry name" value="NAD(P)-binding Rossmann-fold domains"/>
    <property type="match status" value="1"/>
</dbReference>
<dbReference type="EMBL" id="CAEZUN010000046">
    <property type="protein sequence ID" value="CAB4598764.1"/>
    <property type="molecule type" value="Genomic_DNA"/>
</dbReference>
<evidence type="ECO:0000313" key="2">
    <source>
        <dbReference type="EMBL" id="CAB4598764.1"/>
    </source>
</evidence>
<organism evidence="2">
    <name type="scientific">freshwater metagenome</name>
    <dbReference type="NCBI Taxonomy" id="449393"/>
    <lineage>
        <taxon>unclassified sequences</taxon>
        <taxon>metagenomes</taxon>
        <taxon>ecological metagenomes</taxon>
    </lineage>
</organism>
<dbReference type="Pfam" id="PF13380">
    <property type="entry name" value="CoA_binding_2"/>
    <property type="match status" value="1"/>
</dbReference>
<dbReference type="SUPFAM" id="SSF56059">
    <property type="entry name" value="Glutathione synthetase ATP-binding domain-like"/>
    <property type="match status" value="1"/>
</dbReference>
<dbReference type="Gene3D" id="3.40.50.720">
    <property type="entry name" value="NAD(P)-binding Rossmann-like Domain"/>
    <property type="match status" value="1"/>
</dbReference>
<accession>A0A6J6GI58</accession>
<proteinExistence type="predicted"/>
<dbReference type="Gene3D" id="3.30.1490.20">
    <property type="entry name" value="ATP-grasp fold, A domain"/>
    <property type="match status" value="1"/>
</dbReference>
<name>A0A6J6GI58_9ZZZZ</name>
<dbReference type="InterPro" id="IPR003781">
    <property type="entry name" value="CoA-bd"/>
</dbReference>
<dbReference type="GO" id="GO:0005524">
    <property type="term" value="F:ATP binding"/>
    <property type="evidence" value="ECO:0007669"/>
    <property type="project" value="InterPro"/>
</dbReference>
<dbReference type="PANTHER" id="PTHR42793">
    <property type="entry name" value="COA BINDING DOMAIN CONTAINING PROTEIN"/>
    <property type="match status" value="1"/>
</dbReference>
<dbReference type="Gene3D" id="3.40.50.261">
    <property type="entry name" value="Succinyl-CoA synthetase domains"/>
    <property type="match status" value="2"/>
</dbReference>